<dbReference type="InterPro" id="IPR041657">
    <property type="entry name" value="HTH_17"/>
</dbReference>
<feature type="domain" description="Helix-turn-helix" evidence="1">
    <location>
        <begin position="19"/>
        <end position="69"/>
    </location>
</feature>
<comment type="caution">
    <text evidence="2">The sequence shown here is derived from an EMBL/GenBank/DDBJ whole genome shotgun (WGS) entry which is preliminary data.</text>
</comment>
<gene>
    <name evidence="2" type="ORF">JF69_07060</name>
</gene>
<dbReference type="AlphaFoldDB" id="A0A0F4L1I0"/>
<dbReference type="EMBL" id="JWME01000009">
    <property type="protein sequence ID" value="KJY51431.1"/>
    <property type="molecule type" value="Genomic_DNA"/>
</dbReference>
<dbReference type="Proteomes" id="UP000033648">
    <property type="component" value="Unassembled WGS sequence"/>
</dbReference>
<organism evidence="2 3">
    <name type="scientific">Bifidobacterium asteroides</name>
    <dbReference type="NCBI Taxonomy" id="1684"/>
    <lineage>
        <taxon>Bacteria</taxon>
        <taxon>Bacillati</taxon>
        <taxon>Actinomycetota</taxon>
        <taxon>Actinomycetes</taxon>
        <taxon>Bifidobacteriales</taxon>
        <taxon>Bifidobacteriaceae</taxon>
        <taxon>Bifidobacterium</taxon>
    </lineage>
</organism>
<dbReference type="SUPFAM" id="SSF46955">
    <property type="entry name" value="Putative DNA-binding domain"/>
    <property type="match status" value="1"/>
</dbReference>
<sequence length="74" mass="8436">MSQIQQTMNDNPAMTPTRLLTPAEAAEILVIPVSTLNAWRAQKIELPYVHIGRLVRYRPEDVAALIRRNTVRPE</sequence>
<reference evidence="2 3" key="1">
    <citation type="submission" date="2014-12" db="EMBL/GenBank/DDBJ databases">
        <title>Comparative genomics of the lactic acid bacteria isolated from the honey bee gut.</title>
        <authorList>
            <person name="Ellegaard K.M."/>
            <person name="Tamarit D."/>
            <person name="Javelind E."/>
            <person name="Olofsson T."/>
            <person name="Andersson S.G."/>
            <person name="Vasquez A."/>
        </authorList>
    </citation>
    <scope>NUCLEOTIDE SEQUENCE [LARGE SCALE GENOMIC DNA]</scope>
    <source>
        <strain evidence="2 3">Bin2</strain>
    </source>
</reference>
<dbReference type="Pfam" id="PF12728">
    <property type="entry name" value="HTH_17"/>
    <property type="match status" value="1"/>
</dbReference>
<dbReference type="InterPro" id="IPR009061">
    <property type="entry name" value="DNA-bd_dom_put_sf"/>
</dbReference>
<evidence type="ECO:0000313" key="3">
    <source>
        <dbReference type="Proteomes" id="UP000033648"/>
    </source>
</evidence>
<protein>
    <recommendedName>
        <fullName evidence="1">Helix-turn-helix domain-containing protein</fullName>
    </recommendedName>
</protein>
<evidence type="ECO:0000259" key="1">
    <source>
        <dbReference type="Pfam" id="PF12728"/>
    </source>
</evidence>
<name>A0A0F4L1I0_9BIFI</name>
<evidence type="ECO:0000313" key="2">
    <source>
        <dbReference type="EMBL" id="KJY51431.1"/>
    </source>
</evidence>
<dbReference type="PATRIC" id="fig|1684.4.peg.760"/>
<accession>A0A0F4L1I0</accession>
<proteinExistence type="predicted"/>